<evidence type="ECO:0000256" key="2">
    <source>
        <dbReference type="ARBA" id="ARBA00006991"/>
    </source>
</evidence>
<feature type="compositionally biased region" description="Polar residues" evidence="12">
    <location>
        <begin position="658"/>
        <end position="673"/>
    </location>
</feature>
<dbReference type="PROSITE" id="PS50805">
    <property type="entry name" value="KRAB"/>
    <property type="match status" value="1"/>
</dbReference>
<evidence type="ECO:0000256" key="9">
    <source>
        <dbReference type="ARBA" id="ARBA00023163"/>
    </source>
</evidence>
<feature type="domain" description="C2H2-type" evidence="13">
    <location>
        <begin position="518"/>
        <end position="545"/>
    </location>
</feature>
<name>A0AAU9YN46_PHORO</name>
<proteinExistence type="inferred from homology"/>
<dbReference type="InterPro" id="IPR050758">
    <property type="entry name" value="Znf_C2H2-type"/>
</dbReference>
<dbReference type="InterPro" id="IPR036236">
    <property type="entry name" value="Znf_C2H2_sf"/>
</dbReference>
<accession>A0AAU9YN46</accession>
<organism evidence="15 16">
    <name type="scientific">Phodopus roborovskii</name>
    <name type="common">Roborovski's desert hamster</name>
    <name type="synonym">Cricetulus roborovskii</name>
    <dbReference type="NCBI Taxonomy" id="109678"/>
    <lineage>
        <taxon>Eukaryota</taxon>
        <taxon>Metazoa</taxon>
        <taxon>Chordata</taxon>
        <taxon>Craniata</taxon>
        <taxon>Vertebrata</taxon>
        <taxon>Euteleostomi</taxon>
        <taxon>Mammalia</taxon>
        <taxon>Eutheria</taxon>
        <taxon>Euarchontoglires</taxon>
        <taxon>Glires</taxon>
        <taxon>Rodentia</taxon>
        <taxon>Myomorpha</taxon>
        <taxon>Muroidea</taxon>
        <taxon>Cricetidae</taxon>
        <taxon>Cricetinae</taxon>
        <taxon>Phodopus</taxon>
    </lineage>
</organism>
<evidence type="ECO:0000256" key="7">
    <source>
        <dbReference type="ARBA" id="ARBA00023015"/>
    </source>
</evidence>
<keyword evidence="3" id="KW-0479">Metal-binding</keyword>
<dbReference type="Pfam" id="PF01352">
    <property type="entry name" value="KRAB"/>
    <property type="match status" value="1"/>
</dbReference>
<dbReference type="GO" id="GO:0005634">
    <property type="term" value="C:nucleus"/>
    <property type="evidence" value="ECO:0007669"/>
    <property type="project" value="UniProtKB-SubCell"/>
</dbReference>
<evidence type="ECO:0000256" key="11">
    <source>
        <dbReference type="PROSITE-ProRule" id="PRU00042"/>
    </source>
</evidence>
<evidence type="ECO:0000259" key="13">
    <source>
        <dbReference type="PROSITE" id="PS50157"/>
    </source>
</evidence>
<evidence type="ECO:0000256" key="8">
    <source>
        <dbReference type="ARBA" id="ARBA00023125"/>
    </source>
</evidence>
<dbReference type="Proteomes" id="UP001152836">
    <property type="component" value="Unassembled WGS sequence"/>
</dbReference>
<dbReference type="SUPFAM" id="SSF57667">
    <property type="entry name" value="beta-beta-alpha zinc fingers"/>
    <property type="match status" value="5"/>
</dbReference>
<evidence type="ECO:0000256" key="3">
    <source>
        <dbReference type="ARBA" id="ARBA00022723"/>
    </source>
</evidence>
<dbReference type="FunFam" id="3.30.160.60:FF:000128">
    <property type="entry name" value="zinc finger protein 268 isoform X1"/>
    <property type="match status" value="1"/>
</dbReference>
<keyword evidence="7" id="KW-0805">Transcription regulation</keyword>
<evidence type="ECO:0000256" key="6">
    <source>
        <dbReference type="ARBA" id="ARBA00022833"/>
    </source>
</evidence>
<comment type="similarity">
    <text evidence="2">Belongs to the krueppel C2H2-type zinc-finger protein family.</text>
</comment>
<dbReference type="PROSITE" id="PS50157">
    <property type="entry name" value="ZINC_FINGER_C2H2_2"/>
    <property type="match status" value="7"/>
</dbReference>
<evidence type="ECO:0000256" key="12">
    <source>
        <dbReference type="SAM" id="MobiDB-lite"/>
    </source>
</evidence>
<dbReference type="SUPFAM" id="SSF109640">
    <property type="entry name" value="KRAB domain (Kruppel-associated box)"/>
    <property type="match status" value="1"/>
</dbReference>
<dbReference type="Gene3D" id="6.10.140.140">
    <property type="match status" value="1"/>
</dbReference>
<feature type="domain" description="C2H2-type" evidence="13">
    <location>
        <begin position="546"/>
        <end position="573"/>
    </location>
</feature>
<feature type="domain" description="C2H2-type" evidence="13">
    <location>
        <begin position="630"/>
        <end position="658"/>
    </location>
</feature>
<evidence type="ECO:0000256" key="5">
    <source>
        <dbReference type="ARBA" id="ARBA00022771"/>
    </source>
</evidence>
<reference evidence="15" key="1">
    <citation type="submission" date="2022-06" db="EMBL/GenBank/DDBJ databases">
        <authorList>
            <person name="Andreotti S."/>
            <person name="Wyler E."/>
        </authorList>
    </citation>
    <scope>NUCLEOTIDE SEQUENCE</scope>
</reference>
<dbReference type="PANTHER" id="PTHR23234">
    <property type="entry name" value="ZNF44 PROTEIN"/>
    <property type="match status" value="1"/>
</dbReference>
<dbReference type="FunFam" id="3.30.160.60:FF:000358">
    <property type="entry name" value="zinc finger protein 24"/>
    <property type="match status" value="1"/>
</dbReference>
<keyword evidence="8" id="KW-0238">DNA-binding</keyword>
<comment type="caution">
    <text evidence="15">The sequence shown here is derived from an EMBL/GenBank/DDBJ whole genome shotgun (WGS) entry which is preliminary data.</text>
</comment>
<dbReference type="FunFam" id="3.30.160.60:FF:000011">
    <property type="entry name" value="zinc finger protein 615 isoform X1"/>
    <property type="match status" value="1"/>
</dbReference>
<evidence type="ECO:0000313" key="16">
    <source>
        <dbReference type="Proteomes" id="UP001152836"/>
    </source>
</evidence>
<dbReference type="AlphaFoldDB" id="A0AAU9YN46"/>
<feature type="domain" description="C2H2-type" evidence="13">
    <location>
        <begin position="490"/>
        <end position="517"/>
    </location>
</feature>
<evidence type="ECO:0000313" key="15">
    <source>
        <dbReference type="EMBL" id="CAH6776772.1"/>
    </source>
</evidence>
<dbReference type="PANTHER" id="PTHR23234:SF10">
    <property type="entry name" value="RIKEN CDNA 6720489N17 GENE-RELATED"/>
    <property type="match status" value="1"/>
</dbReference>
<feature type="region of interest" description="Disordered" evidence="12">
    <location>
        <begin position="270"/>
        <end position="289"/>
    </location>
</feature>
<protein>
    <submittedName>
        <fullName evidence="15">Zfp663 protein</fullName>
    </submittedName>
</protein>
<dbReference type="CDD" id="cd07765">
    <property type="entry name" value="KRAB_A-box"/>
    <property type="match status" value="1"/>
</dbReference>
<keyword evidence="5 11" id="KW-0863">Zinc-finger</keyword>
<dbReference type="GO" id="GO:0006355">
    <property type="term" value="P:regulation of DNA-templated transcription"/>
    <property type="evidence" value="ECO:0007669"/>
    <property type="project" value="InterPro"/>
</dbReference>
<dbReference type="GO" id="GO:0008270">
    <property type="term" value="F:zinc ion binding"/>
    <property type="evidence" value="ECO:0007669"/>
    <property type="project" value="UniProtKB-KW"/>
</dbReference>
<sequence length="673" mass="76186">MLQPHTRSRTEPAGQVLFKDVSVVFTQKEWQLLDAAQRCLYREVMLETYRHLQAVGCNVTKPELICKLERGEGPWEPPGGSLSEVWRANTMTTSEENEDKCLSQVSFVNNKALTKKRGKALKEIVYLATNSVASREMHCKCYSTETSLEDVAGLIPDNRNYATKKFDGLGESKFLGSKYEKIHLGCKTCESDQKKKLHSPTEGLTQHQKTSHLEKLLEYKNCGKASQRKTASVMRETAHTGQEPSQDGKCMQATAHKLRFQSFLRTLRERKAQEASKSGKPPCGKSKDEHLRTHIREKHCECVMLEKPFSETADLTRHEEMRPRGKPDKCDVSEKALRNSPHIQNEKIHVGEIYGCRKCGGTLHPKPCLTQNQRTCTTEKPKCADSQTALKKSCSTLNQRTSTRKKNCKGNVCEKSPASFLKESKCTQHQRQSLEEKADGCEGSETSPLGENQSACKEQKTHECRQCEEGGTKKAGLTPEQSTNPGKKPYACNECDKSFLVKSNLTEHQRTHTGEKPYECNECGKSFCQKSALKVHQRTHTGEKPYKCNECGKTFCVKSNLTQHQRTHTGEKPYKCSECWRSFCVKSNLVVHQRTHTGEKPYKCLECGKTFYEKSALTKHQRIHTGEKPYECNECKKSFSQRSALTKHQRKTHKKKASTSNLHGQIAQTSEAH</sequence>
<keyword evidence="10" id="KW-0539">Nucleus</keyword>
<keyword evidence="4" id="KW-0677">Repeat</keyword>
<dbReference type="EMBL" id="CALSGD010000043">
    <property type="protein sequence ID" value="CAH6776772.1"/>
    <property type="molecule type" value="Genomic_DNA"/>
</dbReference>
<feature type="domain" description="C2H2-type" evidence="13">
    <location>
        <begin position="602"/>
        <end position="629"/>
    </location>
</feature>
<dbReference type="GO" id="GO:0003677">
    <property type="term" value="F:DNA binding"/>
    <property type="evidence" value="ECO:0007669"/>
    <property type="project" value="UniProtKB-KW"/>
</dbReference>
<dbReference type="InterPro" id="IPR013087">
    <property type="entry name" value="Znf_C2H2_type"/>
</dbReference>
<dbReference type="FunFam" id="3.30.160.60:FF:000361">
    <property type="entry name" value="Zinc finger protein 658"/>
    <property type="match status" value="1"/>
</dbReference>
<evidence type="ECO:0000259" key="14">
    <source>
        <dbReference type="PROSITE" id="PS50805"/>
    </source>
</evidence>
<dbReference type="PROSITE" id="PS00028">
    <property type="entry name" value="ZINC_FINGER_C2H2_1"/>
    <property type="match status" value="6"/>
</dbReference>
<feature type="domain" description="KRAB" evidence="14">
    <location>
        <begin position="16"/>
        <end position="87"/>
    </location>
</feature>
<dbReference type="FunFam" id="3.30.160.60:FF:002343">
    <property type="entry name" value="Zinc finger protein 33A"/>
    <property type="match status" value="2"/>
</dbReference>
<dbReference type="SMART" id="SM00355">
    <property type="entry name" value="ZnF_C2H2"/>
    <property type="match status" value="6"/>
</dbReference>
<dbReference type="InterPro" id="IPR001909">
    <property type="entry name" value="KRAB"/>
</dbReference>
<gene>
    <name evidence="15" type="primary">Zfp663</name>
    <name evidence="15" type="ORF">PHOROB_LOCUS790</name>
</gene>
<feature type="region of interest" description="Disordered" evidence="12">
    <location>
        <begin position="228"/>
        <end position="249"/>
    </location>
</feature>
<feature type="compositionally biased region" description="Basic residues" evidence="12">
    <location>
        <begin position="646"/>
        <end position="657"/>
    </location>
</feature>
<dbReference type="Gene3D" id="3.30.160.60">
    <property type="entry name" value="Classic Zinc Finger"/>
    <property type="match status" value="7"/>
</dbReference>
<keyword evidence="6" id="KW-0862">Zinc</keyword>
<dbReference type="SMART" id="SM00349">
    <property type="entry name" value="KRAB"/>
    <property type="match status" value="1"/>
</dbReference>
<dbReference type="InterPro" id="IPR036051">
    <property type="entry name" value="KRAB_dom_sf"/>
</dbReference>
<keyword evidence="16" id="KW-1185">Reference proteome</keyword>
<evidence type="ECO:0000256" key="1">
    <source>
        <dbReference type="ARBA" id="ARBA00004123"/>
    </source>
</evidence>
<feature type="domain" description="C2H2-type" evidence="13">
    <location>
        <begin position="574"/>
        <end position="601"/>
    </location>
</feature>
<feature type="region of interest" description="Disordered" evidence="12">
    <location>
        <begin position="646"/>
        <end position="673"/>
    </location>
</feature>
<evidence type="ECO:0000256" key="10">
    <source>
        <dbReference type="ARBA" id="ARBA00023242"/>
    </source>
</evidence>
<feature type="domain" description="C2H2-type" evidence="13">
    <location>
        <begin position="354"/>
        <end position="381"/>
    </location>
</feature>
<keyword evidence="9" id="KW-0804">Transcription</keyword>
<evidence type="ECO:0000256" key="4">
    <source>
        <dbReference type="ARBA" id="ARBA00022737"/>
    </source>
</evidence>
<comment type="subcellular location">
    <subcellularLocation>
        <location evidence="1">Nucleus</location>
    </subcellularLocation>
</comment>
<dbReference type="Pfam" id="PF00096">
    <property type="entry name" value="zf-C2H2"/>
    <property type="match status" value="6"/>
</dbReference>